<dbReference type="EMBL" id="VOKX01000009">
    <property type="protein sequence ID" value="KAB7850153.1"/>
    <property type="molecule type" value="Genomic_DNA"/>
</dbReference>
<evidence type="ECO:0000313" key="1">
    <source>
        <dbReference type="EMBL" id="KAB7850153.1"/>
    </source>
</evidence>
<dbReference type="AlphaFoldDB" id="A0A5N5WD01"/>
<name>A0A5N5WD01_STRMB</name>
<accession>A0A5N5WD01</accession>
<sequence length="74" mass="7899">MEELKQRDDGWVTTGDVREVLVEIRGPVAEAARVRAWITAASGSLTGAGIVVADVVDDDVPGWTRCRMTVVGTS</sequence>
<dbReference type="RefSeq" id="WP_152262692.1">
    <property type="nucleotide sequence ID" value="NZ_VOKX01000009.1"/>
</dbReference>
<proteinExistence type="predicted"/>
<organism evidence="1 2">
    <name type="scientific">Streptomyces mobaraensis</name>
    <name type="common">Streptoverticillium mobaraense</name>
    <dbReference type="NCBI Taxonomy" id="35621"/>
    <lineage>
        <taxon>Bacteria</taxon>
        <taxon>Bacillati</taxon>
        <taxon>Actinomycetota</taxon>
        <taxon>Actinomycetes</taxon>
        <taxon>Kitasatosporales</taxon>
        <taxon>Streptomycetaceae</taxon>
        <taxon>Streptomyces</taxon>
    </lineage>
</organism>
<keyword evidence="2" id="KW-1185">Reference proteome</keyword>
<gene>
    <name evidence="1" type="ORF">FRZ00_06020</name>
</gene>
<comment type="caution">
    <text evidence="1">The sequence shown here is derived from an EMBL/GenBank/DDBJ whole genome shotgun (WGS) entry which is preliminary data.</text>
</comment>
<protein>
    <submittedName>
        <fullName evidence="1">Uncharacterized protein</fullName>
    </submittedName>
</protein>
<evidence type="ECO:0000313" key="2">
    <source>
        <dbReference type="Proteomes" id="UP000327000"/>
    </source>
</evidence>
<dbReference type="Proteomes" id="UP000327000">
    <property type="component" value="Unassembled WGS sequence"/>
</dbReference>
<reference evidence="1 2" key="1">
    <citation type="journal article" date="2019" name="Microb. Cell Fact.">
        <title>Exploring novel herbicidin analogues by transcriptional regulator overexpression and MS/MS molecular networking.</title>
        <authorList>
            <person name="Shi Y."/>
            <person name="Gu R."/>
            <person name="Li Y."/>
            <person name="Wang X."/>
            <person name="Ren W."/>
            <person name="Li X."/>
            <person name="Wang L."/>
            <person name="Xie Y."/>
            <person name="Hong B."/>
        </authorList>
    </citation>
    <scope>NUCLEOTIDE SEQUENCE [LARGE SCALE GENOMIC DNA]</scope>
    <source>
        <strain evidence="1 2">US-43</strain>
    </source>
</reference>